<sequence>MHAAELPTSANPWPKDLAVKQCTRPHNSGVCLPMCASLFFFFLSLSLCACRCTMQQQYAVRAPTAVSCTKPSPRPLFSPPPPTSSAHLASPSPLHQRCFQSTRHTDRPPLVASYLEQPNLSFPSSSRQMERLMSSYAAVTHRFFARTFSLPPLPLSPDRPVVHIPPRCWVCRACLSGPPPPPSTLAALRLLTGREGGGFFFGSFFFFLPASLSLFLI</sequence>
<dbReference type="EMBL" id="CAOQHR010000009">
    <property type="protein sequence ID" value="CAI6339283.1"/>
    <property type="molecule type" value="Genomic_DNA"/>
</dbReference>
<keyword evidence="2" id="KW-0472">Membrane</keyword>
<dbReference type="AlphaFoldDB" id="A0A9W4US03"/>
<name>A0A9W4US03_9PLEO</name>
<dbReference type="Proteomes" id="UP001152607">
    <property type="component" value="Unassembled WGS sequence"/>
</dbReference>
<proteinExistence type="predicted"/>
<accession>A0A9W4US03</accession>
<keyword evidence="2" id="KW-1133">Transmembrane helix</keyword>
<feature type="transmembrane region" description="Helical" evidence="2">
    <location>
        <begin position="198"/>
        <end position="216"/>
    </location>
</feature>
<keyword evidence="4" id="KW-1185">Reference proteome</keyword>
<evidence type="ECO:0000256" key="1">
    <source>
        <dbReference type="SAM" id="MobiDB-lite"/>
    </source>
</evidence>
<evidence type="ECO:0000256" key="2">
    <source>
        <dbReference type="SAM" id="Phobius"/>
    </source>
</evidence>
<gene>
    <name evidence="3" type="ORF">PDIGIT_LOCUS12436</name>
</gene>
<feature type="compositionally biased region" description="Pro residues" evidence="1">
    <location>
        <begin position="72"/>
        <end position="83"/>
    </location>
</feature>
<reference evidence="3" key="1">
    <citation type="submission" date="2023-01" db="EMBL/GenBank/DDBJ databases">
        <authorList>
            <person name="Van Ghelder C."/>
            <person name="Rancurel C."/>
        </authorList>
    </citation>
    <scope>NUCLEOTIDE SEQUENCE</scope>
    <source>
        <strain evidence="3">CNCM I-4278</strain>
    </source>
</reference>
<evidence type="ECO:0000313" key="3">
    <source>
        <dbReference type="EMBL" id="CAI6339283.1"/>
    </source>
</evidence>
<comment type="caution">
    <text evidence="3">The sequence shown here is derived from an EMBL/GenBank/DDBJ whole genome shotgun (WGS) entry which is preliminary data.</text>
</comment>
<evidence type="ECO:0000313" key="4">
    <source>
        <dbReference type="Proteomes" id="UP001152607"/>
    </source>
</evidence>
<feature type="region of interest" description="Disordered" evidence="1">
    <location>
        <begin position="71"/>
        <end position="91"/>
    </location>
</feature>
<organism evidence="3 4">
    <name type="scientific">Periconia digitata</name>
    <dbReference type="NCBI Taxonomy" id="1303443"/>
    <lineage>
        <taxon>Eukaryota</taxon>
        <taxon>Fungi</taxon>
        <taxon>Dikarya</taxon>
        <taxon>Ascomycota</taxon>
        <taxon>Pezizomycotina</taxon>
        <taxon>Dothideomycetes</taxon>
        <taxon>Pleosporomycetidae</taxon>
        <taxon>Pleosporales</taxon>
        <taxon>Massarineae</taxon>
        <taxon>Periconiaceae</taxon>
        <taxon>Periconia</taxon>
    </lineage>
</organism>
<feature type="transmembrane region" description="Helical" evidence="2">
    <location>
        <begin position="30"/>
        <end position="47"/>
    </location>
</feature>
<keyword evidence="2" id="KW-0812">Transmembrane</keyword>
<protein>
    <submittedName>
        <fullName evidence="3">Uncharacterized protein</fullName>
    </submittedName>
</protein>